<dbReference type="GO" id="GO:0006419">
    <property type="term" value="P:alanyl-tRNA aminoacylation"/>
    <property type="evidence" value="ECO:0007669"/>
    <property type="project" value="InterPro"/>
</dbReference>
<organism evidence="2 3">
    <name type="scientific">Candidatus Gottesmanbacteria bacterium RIFCSPLOWO2_01_FULL_49_10</name>
    <dbReference type="NCBI Taxonomy" id="1798396"/>
    <lineage>
        <taxon>Bacteria</taxon>
        <taxon>Candidatus Gottesmaniibacteriota</taxon>
    </lineage>
</organism>
<dbReference type="InterPro" id="IPR009000">
    <property type="entry name" value="Transl_B-barrel_sf"/>
</dbReference>
<dbReference type="PANTHER" id="PTHR43462">
    <property type="entry name" value="ALANYL-TRNA EDITING PROTEIN"/>
    <property type="match status" value="1"/>
</dbReference>
<evidence type="ECO:0000313" key="2">
    <source>
        <dbReference type="EMBL" id="OGG30269.1"/>
    </source>
</evidence>
<dbReference type="InterPro" id="IPR051335">
    <property type="entry name" value="Alanyl-tRNA_Editing_Enzymes"/>
</dbReference>
<comment type="caution">
    <text evidence="2">The sequence shown here is derived from an EMBL/GenBank/DDBJ whole genome shotgun (WGS) entry which is preliminary data.</text>
</comment>
<dbReference type="GO" id="GO:0004813">
    <property type="term" value="F:alanine-tRNA ligase activity"/>
    <property type="evidence" value="ECO:0007669"/>
    <property type="project" value="InterPro"/>
</dbReference>
<dbReference type="AlphaFoldDB" id="A0A1F6B014"/>
<dbReference type="PANTHER" id="PTHR43462:SF2">
    <property type="entry name" value="THREONYL AND ALANYL TRNA SYNTHETASE SECOND ADDITIONAL DOMAIN-CONTAINING PROTEIN"/>
    <property type="match status" value="1"/>
</dbReference>
<dbReference type="InterPro" id="IPR018163">
    <property type="entry name" value="Thr/Ala-tRNA-synth_IIc_edit"/>
</dbReference>
<dbReference type="GO" id="GO:0005524">
    <property type="term" value="F:ATP binding"/>
    <property type="evidence" value="ECO:0007669"/>
    <property type="project" value="InterPro"/>
</dbReference>
<dbReference type="Proteomes" id="UP000176409">
    <property type="component" value="Unassembled WGS sequence"/>
</dbReference>
<name>A0A1F6B014_9BACT</name>
<dbReference type="SUPFAM" id="SSF55186">
    <property type="entry name" value="ThrRS/AlaRS common domain"/>
    <property type="match status" value="1"/>
</dbReference>
<dbReference type="InterPro" id="IPR018164">
    <property type="entry name" value="Ala-tRNA-synth_IIc_N"/>
</dbReference>
<proteinExistence type="predicted"/>
<dbReference type="Gene3D" id="3.30.980.10">
    <property type="entry name" value="Threonyl-trna Synthetase, Chain A, domain 2"/>
    <property type="match status" value="1"/>
</dbReference>
<dbReference type="SUPFAM" id="SSF50447">
    <property type="entry name" value="Translation proteins"/>
    <property type="match status" value="1"/>
</dbReference>
<evidence type="ECO:0000259" key="1">
    <source>
        <dbReference type="Pfam" id="PF01411"/>
    </source>
</evidence>
<accession>A0A1F6B014</accession>
<dbReference type="Pfam" id="PF01411">
    <property type="entry name" value="tRNA-synt_2c"/>
    <property type="match status" value="1"/>
</dbReference>
<sequence>MKTIPVYLEDSYAKEMDTRIAEVLPEGGNRWRIVLDQTVFYPMGGGQPTDQGVLTSEDWTGDVYQVMMRDGEIWHYVQAERVPAVGTAVHGILNWDRRYKHMRLHSAGHVVDFAIHLLGYSPKPLYPTKGEHGKKPYIVYTGTLGKDITKELEEKSNELVAKALEFSLAFVPLAQLEKDAIYLQPGLPTNKPLRKLTLAGIGAVADGGTQVKNTSEVGRITIPSVTEADGMITVTYAVA</sequence>
<dbReference type="Gene3D" id="2.40.30.130">
    <property type="match status" value="1"/>
</dbReference>
<evidence type="ECO:0000313" key="3">
    <source>
        <dbReference type="Proteomes" id="UP000176409"/>
    </source>
</evidence>
<reference evidence="2 3" key="1">
    <citation type="journal article" date="2016" name="Nat. Commun.">
        <title>Thousands of microbial genomes shed light on interconnected biogeochemical processes in an aquifer system.</title>
        <authorList>
            <person name="Anantharaman K."/>
            <person name="Brown C.T."/>
            <person name="Hug L.A."/>
            <person name="Sharon I."/>
            <person name="Castelle C.J."/>
            <person name="Probst A.J."/>
            <person name="Thomas B.C."/>
            <person name="Singh A."/>
            <person name="Wilkins M.J."/>
            <person name="Karaoz U."/>
            <person name="Brodie E.L."/>
            <person name="Williams K.H."/>
            <person name="Hubbard S.S."/>
            <person name="Banfield J.F."/>
        </authorList>
    </citation>
    <scope>NUCLEOTIDE SEQUENCE [LARGE SCALE GENOMIC DNA]</scope>
</reference>
<protein>
    <recommendedName>
        <fullName evidence="1">Alanyl-tRNA synthetase class IIc N-terminal domain-containing protein</fullName>
    </recommendedName>
</protein>
<dbReference type="EMBL" id="MFJZ01000027">
    <property type="protein sequence ID" value="OGG30269.1"/>
    <property type="molecule type" value="Genomic_DNA"/>
</dbReference>
<feature type="domain" description="Alanyl-tRNA synthetase class IIc N-terminal" evidence="1">
    <location>
        <begin position="27"/>
        <end position="97"/>
    </location>
</feature>
<gene>
    <name evidence="2" type="ORF">A2973_03170</name>
</gene>